<dbReference type="InterPro" id="IPR005850">
    <property type="entry name" value="GalP_Utransf_C"/>
</dbReference>
<comment type="pathway">
    <text evidence="3 14">Carbohydrate metabolism; galactose metabolism.</text>
</comment>
<dbReference type="SUPFAM" id="SSF54197">
    <property type="entry name" value="HIT-like"/>
    <property type="match status" value="2"/>
</dbReference>
<feature type="domain" description="Galactose-1-phosphate uridyl transferase C-terminal" evidence="17">
    <location>
        <begin position="199"/>
        <end position="319"/>
    </location>
</feature>
<evidence type="ECO:0000256" key="9">
    <source>
        <dbReference type="ARBA" id="ARBA00022723"/>
    </source>
</evidence>
<evidence type="ECO:0000313" key="19">
    <source>
        <dbReference type="Proteomes" id="UP001139031"/>
    </source>
</evidence>
<feature type="domain" description="Galactose-1-phosphate uridyl transferase N-terminal" evidence="16">
    <location>
        <begin position="38"/>
        <end position="192"/>
    </location>
</feature>
<proteinExistence type="inferred from homology"/>
<keyword evidence="19" id="KW-1185">Reference proteome</keyword>
<evidence type="ECO:0000256" key="15">
    <source>
        <dbReference type="SAM" id="MobiDB-lite"/>
    </source>
</evidence>
<comment type="cofactor">
    <cofactor evidence="2">
        <name>Zn(2+)</name>
        <dbReference type="ChEBI" id="CHEBI:29105"/>
    </cofactor>
</comment>
<evidence type="ECO:0000313" key="18">
    <source>
        <dbReference type="EMBL" id="MBZ5711664.1"/>
    </source>
</evidence>
<keyword evidence="7 14" id="KW-0808">Transferase</keyword>
<evidence type="ECO:0000256" key="12">
    <source>
        <dbReference type="ARBA" id="ARBA00023277"/>
    </source>
</evidence>
<evidence type="ECO:0000256" key="1">
    <source>
        <dbReference type="ARBA" id="ARBA00001107"/>
    </source>
</evidence>
<dbReference type="Pfam" id="PF02744">
    <property type="entry name" value="GalP_UDP_tr_C"/>
    <property type="match status" value="1"/>
</dbReference>
<comment type="caution">
    <text evidence="18">The sequence shown here is derived from an EMBL/GenBank/DDBJ whole genome shotgun (WGS) entry which is preliminary data.</text>
</comment>
<dbReference type="PANTHER" id="PTHR11943">
    <property type="entry name" value="GALACTOSE-1-PHOSPHATE URIDYLYLTRANSFERASE"/>
    <property type="match status" value="1"/>
</dbReference>
<name>A0ABS7TTX5_9BACT</name>
<dbReference type="PROSITE" id="PS00117">
    <property type="entry name" value="GAL_P_UDP_TRANSF_I"/>
    <property type="match status" value="1"/>
</dbReference>
<dbReference type="EMBL" id="JAIRAU010000027">
    <property type="protein sequence ID" value="MBZ5711664.1"/>
    <property type="molecule type" value="Genomic_DNA"/>
</dbReference>
<keyword evidence="8 14" id="KW-0548">Nucleotidyltransferase</keyword>
<dbReference type="InterPro" id="IPR001937">
    <property type="entry name" value="GalP_UDPtransf1"/>
</dbReference>
<keyword evidence="11 14" id="KW-0299">Galactose metabolism</keyword>
<evidence type="ECO:0000256" key="6">
    <source>
        <dbReference type="ARBA" id="ARBA00016340"/>
    </source>
</evidence>
<dbReference type="Pfam" id="PF01087">
    <property type="entry name" value="GalP_UDP_transf"/>
    <property type="match status" value="1"/>
</dbReference>
<evidence type="ECO:0000256" key="2">
    <source>
        <dbReference type="ARBA" id="ARBA00001947"/>
    </source>
</evidence>
<evidence type="ECO:0000256" key="5">
    <source>
        <dbReference type="ARBA" id="ARBA00012384"/>
    </source>
</evidence>
<comment type="similarity">
    <text evidence="4 14">Belongs to the galactose-1-phosphate uridylyltransferase type 1 family.</text>
</comment>
<evidence type="ECO:0000256" key="11">
    <source>
        <dbReference type="ARBA" id="ARBA00023144"/>
    </source>
</evidence>
<keyword evidence="9 14" id="KW-0479">Metal-binding</keyword>
<dbReference type="Proteomes" id="UP001139031">
    <property type="component" value="Unassembled WGS sequence"/>
</dbReference>
<dbReference type="PANTHER" id="PTHR11943:SF1">
    <property type="entry name" value="GALACTOSE-1-PHOSPHATE URIDYLYLTRANSFERASE"/>
    <property type="match status" value="1"/>
</dbReference>
<dbReference type="PIRSF" id="PIRSF000808">
    <property type="entry name" value="GalT"/>
    <property type="match status" value="1"/>
</dbReference>
<dbReference type="NCBIfam" id="TIGR00209">
    <property type="entry name" value="galT_1"/>
    <property type="match status" value="1"/>
</dbReference>
<evidence type="ECO:0000256" key="3">
    <source>
        <dbReference type="ARBA" id="ARBA00004947"/>
    </source>
</evidence>
<dbReference type="GO" id="GO:0016779">
    <property type="term" value="F:nucleotidyltransferase activity"/>
    <property type="evidence" value="ECO:0007669"/>
    <property type="project" value="UniProtKB-KW"/>
</dbReference>
<keyword evidence="10" id="KW-0862">Zinc</keyword>
<evidence type="ECO:0000256" key="8">
    <source>
        <dbReference type="ARBA" id="ARBA00022695"/>
    </source>
</evidence>
<accession>A0ABS7TTX5</accession>
<reference evidence="18" key="1">
    <citation type="submission" date="2021-08" db="EMBL/GenBank/DDBJ databases">
        <authorList>
            <person name="Stevens D.C."/>
        </authorList>
    </citation>
    <scope>NUCLEOTIDE SEQUENCE</scope>
    <source>
        <strain evidence="18">DSM 53165</strain>
    </source>
</reference>
<evidence type="ECO:0000259" key="16">
    <source>
        <dbReference type="Pfam" id="PF01087"/>
    </source>
</evidence>
<evidence type="ECO:0000259" key="17">
    <source>
        <dbReference type="Pfam" id="PF02744"/>
    </source>
</evidence>
<dbReference type="InterPro" id="IPR005849">
    <property type="entry name" value="GalP_Utransf_N"/>
</dbReference>
<comment type="catalytic activity">
    <reaction evidence="1 14">
        <text>alpha-D-galactose 1-phosphate + UDP-alpha-D-glucose = alpha-D-glucose 1-phosphate + UDP-alpha-D-galactose</text>
        <dbReference type="Rhea" id="RHEA:13989"/>
        <dbReference type="ChEBI" id="CHEBI:58336"/>
        <dbReference type="ChEBI" id="CHEBI:58601"/>
        <dbReference type="ChEBI" id="CHEBI:58885"/>
        <dbReference type="ChEBI" id="CHEBI:66914"/>
        <dbReference type="EC" id="2.7.7.12"/>
    </reaction>
</comment>
<organism evidence="18 19">
    <name type="scientific">Nannocystis pusilla</name>
    <dbReference type="NCBI Taxonomy" id="889268"/>
    <lineage>
        <taxon>Bacteria</taxon>
        <taxon>Pseudomonadati</taxon>
        <taxon>Myxococcota</taxon>
        <taxon>Polyangia</taxon>
        <taxon>Nannocystales</taxon>
        <taxon>Nannocystaceae</taxon>
        <taxon>Nannocystis</taxon>
    </lineage>
</organism>
<keyword evidence="12 14" id="KW-0119">Carbohydrate metabolism</keyword>
<evidence type="ECO:0000256" key="4">
    <source>
        <dbReference type="ARBA" id="ARBA00010951"/>
    </source>
</evidence>
<evidence type="ECO:0000256" key="10">
    <source>
        <dbReference type="ARBA" id="ARBA00022833"/>
    </source>
</evidence>
<dbReference type="Gene3D" id="3.30.428.10">
    <property type="entry name" value="HIT-like"/>
    <property type="match status" value="2"/>
</dbReference>
<dbReference type="InterPro" id="IPR019779">
    <property type="entry name" value="GalP_UDPtransf1_His-AS"/>
</dbReference>
<evidence type="ECO:0000256" key="13">
    <source>
        <dbReference type="NCBIfam" id="TIGR00209"/>
    </source>
</evidence>
<evidence type="ECO:0000256" key="7">
    <source>
        <dbReference type="ARBA" id="ARBA00022679"/>
    </source>
</evidence>
<protein>
    <recommendedName>
        <fullName evidence="6 13">Galactose-1-phosphate uridylyltransferase</fullName>
        <ecNumber evidence="5 13">2.7.7.12</ecNumber>
    </recommendedName>
</protein>
<dbReference type="RefSeq" id="WP_224193425.1">
    <property type="nucleotide sequence ID" value="NZ_JAIRAU010000027.1"/>
</dbReference>
<feature type="region of interest" description="Disordered" evidence="15">
    <location>
        <begin position="1"/>
        <end position="39"/>
    </location>
</feature>
<sequence>MYKRSLTKPDGRRLHLYGRSELPPDCVADGPRGGQGGSHMRWHPLRGEWVVYATHRQTRTFLPPPEYNPLLPTSDPSQPTEVPGCAWDVAVFDNLYPSLSSTRVEPPACIVDTAPGVGACEVVVFSRDPHGSLGGLPLAQIELILEVWADRTRELGARDDIAHVFPFENRGVEVGVTLHHPHGQIYAYPFVPPLVARELANQRTYHATRGSNLLLDLLRAEIAEGERIVYAGDRAVALVPVCARYAYEVWVAPLVPCPSLLALDEATRRDLARALKTILLKYDGLWNRPFPYVMACHQAPCDGDSHPESQLRIEFYPPYRMPGRLKYLAGTELGAGVFTAETLPEDKAGELRAVEVRLDD</sequence>
<evidence type="ECO:0000256" key="14">
    <source>
        <dbReference type="RuleBase" id="RU000506"/>
    </source>
</evidence>
<gene>
    <name evidence="18" type="primary">galT</name>
    <name evidence="18" type="ORF">K7C98_20685</name>
</gene>
<dbReference type="InterPro" id="IPR036265">
    <property type="entry name" value="HIT-like_sf"/>
</dbReference>
<dbReference type="EC" id="2.7.7.12" evidence="5 13"/>